<reference evidence="15 16" key="1">
    <citation type="submission" date="2017-09" db="EMBL/GenBank/DDBJ databases">
        <title>Arcobacter canalis sp. nov., a new species isolated from a water canal contaminated with urban sewage.</title>
        <authorList>
            <person name="Perez-Cataluna A."/>
            <person name="Salas-Masso N."/>
            <person name="Figueras M.J."/>
        </authorList>
    </citation>
    <scope>NUCLEOTIDE SEQUENCE [LARGE SCALE GENOMIC DNA]</scope>
    <source>
        <strain evidence="15 16">F98-3</strain>
    </source>
</reference>
<dbReference type="AlphaFoldDB" id="A0A2G1DIE3"/>
<dbReference type="NCBIfam" id="TIGR00967">
    <property type="entry name" value="3a0501s007"/>
    <property type="match status" value="1"/>
</dbReference>
<dbReference type="PIRSF" id="PIRSF004557">
    <property type="entry name" value="SecY"/>
    <property type="match status" value="1"/>
</dbReference>
<dbReference type="InterPro" id="IPR026593">
    <property type="entry name" value="SecY"/>
</dbReference>
<dbReference type="FunFam" id="1.10.3370.10:FF:000001">
    <property type="entry name" value="Preprotein translocase subunit SecY"/>
    <property type="match status" value="1"/>
</dbReference>
<gene>
    <name evidence="10 14" type="primary">secY</name>
    <name evidence="14" type="ORF">AMOL_0854</name>
    <name evidence="15" type="ORF">CPU12_05940</name>
</gene>
<dbReference type="InterPro" id="IPR023201">
    <property type="entry name" value="SecY_dom_sf"/>
</dbReference>
<keyword evidence="7 10" id="KW-0811">Translocation</keyword>
<evidence type="ECO:0000256" key="7">
    <source>
        <dbReference type="ARBA" id="ARBA00023010"/>
    </source>
</evidence>
<feature type="transmembrane region" description="Helical" evidence="10">
    <location>
        <begin position="104"/>
        <end position="122"/>
    </location>
</feature>
<keyword evidence="5 10" id="KW-0653">Protein transport</keyword>
<dbReference type="KEGG" id="amol:AMOL_0854"/>
<protein>
    <recommendedName>
        <fullName evidence="9 10">Protein translocase subunit SecY</fullName>
    </recommendedName>
</protein>
<dbReference type="Proteomes" id="UP000262712">
    <property type="component" value="Chromosome"/>
</dbReference>
<keyword evidence="4 10" id="KW-0812">Transmembrane</keyword>
<evidence type="ECO:0000256" key="11">
    <source>
        <dbReference type="RuleBase" id="RU000537"/>
    </source>
</evidence>
<feature type="transmembrane region" description="Helical" evidence="10">
    <location>
        <begin position="173"/>
        <end position="192"/>
    </location>
</feature>
<feature type="transmembrane region" description="Helical" evidence="10">
    <location>
        <begin position="256"/>
        <end position="278"/>
    </location>
</feature>
<comment type="caution">
    <text evidence="10">Lacks conserved residue(s) required for the propagation of feature annotation.</text>
</comment>
<proteinExistence type="inferred from homology"/>
<dbReference type="Gene3D" id="1.10.3370.10">
    <property type="entry name" value="SecY subunit domain"/>
    <property type="match status" value="1"/>
</dbReference>
<evidence type="ECO:0000256" key="5">
    <source>
        <dbReference type="ARBA" id="ARBA00022927"/>
    </source>
</evidence>
<keyword evidence="8 10" id="KW-0472">Membrane</keyword>
<evidence type="ECO:0000256" key="8">
    <source>
        <dbReference type="ARBA" id="ARBA00023136"/>
    </source>
</evidence>
<feature type="transmembrane region" description="Helical" evidence="10">
    <location>
        <begin position="61"/>
        <end position="83"/>
    </location>
</feature>
<dbReference type="EMBL" id="CP032098">
    <property type="protein sequence ID" value="AXX91848.1"/>
    <property type="molecule type" value="Genomic_DNA"/>
</dbReference>
<comment type="function">
    <text evidence="10 11">The central subunit of the protein translocation channel SecYEG. Consists of two halves formed by TMs 1-5 and 6-10. These two domains form a lateral gate at the front which open onto the bilayer between TMs 2 and 7, and are clamped together by SecE at the back. The channel is closed by both a pore ring composed of hydrophobic SecY resides and a short helix (helix 2A) on the extracellular side of the membrane which forms a plug. The plug probably moves laterally to allow the channel to open. The ring and the pore may move independently.</text>
</comment>
<dbReference type="InterPro" id="IPR030659">
    <property type="entry name" value="SecY_CS"/>
</dbReference>
<evidence type="ECO:0000256" key="3">
    <source>
        <dbReference type="ARBA" id="ARBA00022448"/>
    </source>
</evidence>
<dbReference type="InterPro" id="IPR002208">
    <property type="entry name" value="SecY/SEC61-alpha"/>
</dbReference>
<evidence type="ECO:0000256" key="12">
    <source>
        <dbReference type="RuleBase" id="RU003484"/>
    </source>
</evidence>
<evidence type="ECO:0000256" key="1">
    <source>
        <dbReference type="ARBA" id="ARBA00004141"/>
    </source>
</evidence>
<dbReference type="PROSITE" id="PS00755">
    <property type="entry name" value="SECY_1"/>
    <property type="match status" value="1"/>
</dbReference>
<evidence type="ECO:0000256" key="4">
    <source>
        <dbReference type="ARBA" id="ARBA00022692"/>
    </source>
</evidence>
<dbReference type="Proteomes" id="UP000221222">
    <property type="component" value="Unassembled WGS sequence"/>
</dbReference>
<evidence type="ECO:0000313" key="16">
    <source>
        <dbReference type="Proteomes" id="UP000221222"/>
    </source>
</evidence>
<dbReference type="RefSeq" id="WP_099342179.1">
    <property type="nucleotide sequence ID" value="NZ_CP032098.1"/>
</dbReference>
<dbReference type="GO" id="GO:0006605">
    <property type="term" value="P:protein targeting"/>
    <property type="evidence" value="ECO:0007669"/>
    <property type="project" value="UniProtKB-UniRule"/>
</dbReference>
<comment type="subcellular location">
    <subcellularLocation>
        <location evidence="10">Cell membrane</location>
        <topology evidence="10">Multi-pass membrane protein</topology>
    </subcellularLocation>
    <subcellularLocation>
        <location evidence="1 12">Membrane</location>
        <topology evidence="1 12">Multi-pass membrane protein</topology>
    </subcellularLocation>
</comment>
<feature type="transmembrane region" description="Helical" evidence="10">
    <location>
        <begin position="356"/>
        <end position="374"/>
    </location>
</feature>
<keyword evidence="6 10" id="KW-1133">Transmembrane helix</keyword>
<feature type="transmembrane region" description="Helical" evidence="10">
    <location>
        <begin position="204"/>
        <end position="224"/>
    </location>
</feature>
<reference evidence="14 17" key="2">
    <citation type="submission" date="2018-08" db="EMBL/GenBank/DDBJ databases">
        <title>Complete genome of the Arcobacter molluscorum type strain LMG 25693.</title>
        <authorList>
            <person name="Miller W.G."/>
            <person name="Yee E."/>
            <person name="Bono J.L."/>
        </authorList>
    </citation>
    <scope>NUCLEOTIDE SEQUENCE [LARGE SCALE GENOMIC DNA]</scope>
    <source>
        <strain evidence="14 17">CECT 7696</strain>
    </source>
</reference>
<keyword evidence="10" id="KW-1003">Cell membrane</keyword>
<dbReference type="GO" id="GO:0065002">
    <property type="term" value="P:intracellular protein transmembrane transport"/>
    <property type="evidence" value="ECO:0007669"/>
    <property type="project" value="UniProtKB-UniRule"/>
</dbReference>
<dbReference type="Pfam" id="PF00344">
    <property type="entry name" value="SecY"/>
    <property type="match status" value="1"/>
</dbReference>
<keyword evidence="3 10" id="KW-0813">Transport</keyword>
<evidence type="ECO:0000256" key="9">
    <source>
        <dbReference type="ARBA" id="ARBA00039733"/>
    </source>
</evidence>
<evidence type="ECO:0000313" key="15">
    <source>
        <dbReference type="EMBL" id="PHO18257.1"/>
    </source>
</evidence>
<feature type="transmembrane region" description="Helical" evidence="10">
    <location>
        <begin position="142"/>
        <end position="161"/>
    </location>
</feature>
<feature type="transmembrane region" description="Helical" evidence="10">
    <location>
        <begin position="298"/>
        <end position="322"/>
    </location>
</feature>
<dbReference type="HAMAP" id="MF_01465">
    <property type="entry name" value="SecY"/>
    <property type="match status" value="1"/>
</dbReference>
<dbReference type="SUPFAM" id="SSF103491">
    <property type="entry name" value="Preprotein translocase SecY subunit"/>
    <property type="match status" value="1"/>
</dbReference>
<comment type="similarity">
    <text evidence="2 10 13">Belongs to the SecY/SEC61-alpha family.</text>
</comment>
<accession>A0A2G1DIE3</accession>
<evidence type="ECO:0000256" key="13">
    <source>
        <dbReference type="RuleBase" id="RU004349"/>
    </source>
</evidence>
<name>A0A2G1DIE3_9BACT</name>
<evidence type="ECO:0000313" key="17">
    <source>
        <dbReference type="Proteomes" id="UP000262712"/>
    </source>
</evidence>
<comment type="subunit">
    <text evidence="10">Component of the Sec protein translocase complex. Heterotrimer consisting of SecY, SecE and SecG subunits. The heterotrimers can form oligomers, although 1 heterotrimer is thought to be able to translocate proteins. Interacts with the ribosome. Interacts with SecDF, and other proteins may be involved. Interacts with SecA.</text>
</comment>
<evidence type="ECO:0000256" key="6">
    <source>
        <dbReference type="ARBA" id="ARBA00022989"/>
    </source>
</evidence>
<dbReference type="PANTHER" id="PTHR10906">
    <property type="entry name" value="SECY/SEC61-ALPHA FAMILY MEMBER"/>
    <property type="match status" value="1"/>
</dbReference>
<sequence length="420" mass="45553">MSKDLINKILLTLGFIFLYRLLAYVPVPGVNIDVVKEFFDSNANNALGLVNMFSGNAVSRLSIISLGIMPYITASIIMELLAATFPALGKMKKERDGMQKYMQIIRYTTIVITLIQSIGVSMGLNSLTGKGGESAISIDMDTFIAVSSISMLTGTMLLMWIGEQITQKGIGNGISLIIFAGIVSAIPGAIGGTIDLVNNGQMNFLTVIAILVVILATVGAIIYVELGERRVPVSYSRKVMMQNQNKRVMNYIPIKVNLSGVIPAIFASAILMFPATVLQGSQNKILMAIADFLSPSSYTFNIIMFLLVVFFAFFYASITFNAKDIADNLKRQGGFIPGVRPGASTSNFLNEVASRLTLWGSLYLAAISTFPWLLVKAMGVPFYFGGVAVLIVVQVAIDTMRKIEAQQYTSKYETLSAVGL</sequence>
<evidence type="ECO:0000256" key="10">
    <source>
        <dbReference type="HAMAP-Rule" id="MF_01465"/>
    </source>
</evidence>
<dbReference type="GO" id="GO:0043952">
    <property type="term" value="P:protein transport by the Sec complex"/>
    <property type="evidence" value="ECO:0007669"/>
    <property type="project" value="UniProtKB-UniRule"/>
</dbReference>
<keyword evidence="16" id="KW-1185">Reference proteome</keyword>
<evidence type="ECO:0000256" key="2">
    <source>
        <dbReference type="ARBA" id="ARBA00005751"/>
    </source>
</evidence>
<feature type="transmembrane region" description="Helical" evidence="10">
    <location>
        <begin position="380"/>
        <end position="397"/>
    </location>
</feature>
<dbReference type="PRINTS" id="PR00303">
    <property type="entry name" value="SECYTRNLCASE"/>
</dbReference>
<dbReference type="EMBL" id="NXFY01000007">
    <property type="protein sequence ID" value="PHO18257.1"/>
    <property type="molecule type" value="Genomic_DNA"/>
</dbReference>
<evidence type="ECO:0000313" key="14">
    <source>
        <dbReference type="EMBL" id="AXX91848.1"/>
    </source>
</evidence>
<organism evidence="15 16">
    <name type="scientific">Malaciobacter molluscorum LMG 25693</name>
    <dbReference type="NCBI Taxonomy" id="870501"/>
    <lineage>
        <taxon>Bacteria</taxon>
        <taxon>Pseudomonadati</taxon>
        <taxon>Campylobacterota</taxon>
        <taxon>Epsilonproteobacteria</taxon>
        <taxon>Campylobacterales</taxon>
        <taxon>Arcobacteraceae</taxon>
        <taxon>Malaciobacter</taxon>
    </lineage>
</organism>
<dbReference type="GO" id="GO:0005886">
    <property type="term" value="C:plasma membrane"/>
    <property type="evidence" value="ECO:0007669"/>
    <property type="project" value="UniProtKB-SubCell"/>
</dbReference>
<dbReference type="PROSITE" id="PS00756">
    <property type="entry name" value="SECY_2"/>
    <property type="match status" value="1"/>
</dbReference>